<dbReference type="InterPro" id="IPR011335">
    <property type="entry name" value="Restrct_endonuc-II-like"/>
</dbReference>
<evidence type="ECO:0000313" key="3">
    <source>
        <dbReference type="Proteomes" id="UP001596043"/>
    </source>
</evidence>
<evidence type="ECO:0000259" key="1">
    <source>
        <dbReference type="Pfam" id="PF04480"/>
    </source>
</evidence>
<keyword evidence="2" id="KW-0378">Hydrolase</keyword>
<dbReference type="InterPro" id="IPR007569">
    <property type="entry name" value="DUF559"/>
</dbReference>
<dbReference type="CDD" id="cd01038">
    <property type="entry name" value="Endonuclease_DUF559"/>
    <property type="match status" value="1"/>
</dbReference>
<proteinExistence type="predicted"/>
<dbReference type="InterPro" id="IPR047216">
    <property type="entry name" value="Endonuclease_DUF559_bact"/>
</dbReference>
<reference evidence="3" key="1">
    <citation type="journal article" date="2019" name="Int. J. Syst. Evol. Microbiol.">
        <title>The Global Catalogue of Microorganisms (GCM) 10K type strain sequencing project: providing services to taxonomists for standard genome sequencing and annotation.</title>
        <authorList>
            <consortium name="The Broad Institute Genomics Platform"/>
            <consortium name="The Broad Institute Genome Sequencing Center for Infectious Disease"/>
            <person name="Wu L."/>
            <person name="Ma J."/>
        </authorList>
    </citation>
    <scope>NUCLEOTIDE SEQUENCE [LARGE SCALE GENOMIC DNA]</scope>
    <source>
        <strain evidence="3">YJ-61-S</strain>
    </source>
</reference>
<dbReference type="GO" id="GO:0004519">
    <property type="term" value="F:endonuclease activity"/>
    <property type="evidence" value="ECO:0007669"/>
    <property type="project" value="UniProtKB-KW"/>
</dbReference>
<sequence length="129" mass="15165">MKSKKPKLHDPEYTKGFRKSLRNGLTSAEAFLWNHLKERKLAGRKFRRQHGVGKFIVDFYCASEKLVIELDGQTHMNPTAQVKDEERTQFLASKGLTVIRFENKMVFNLLPSVLKDIEDHFMENRENRE</sequence>
<dbReference type="Proteomes" id="UP001596043">
    <property type="component" value="Unassembled WGS sequence"/>
</dbReference>
<comment type="caution">
    <text evidence="2">The sequence shown here is derived from an EMBL/GenBank/DDBJ whole genome shotgun (WGS) entry which is preliminary data.</text>
</comment>
<protein>
    <submittedName>
        <fullName evidence="2">Endonuclease domain-containing protein</fullName>
    </submittedName>
</protein>
<dbReference type="Gene3D" id="3.40.960.10">
    <property type="entry name" value="VSR Endonuclease"/>
    <property type="match status" value="1"/>
</dbReference>
<dbReference type="PANTHER" id="PTHR38590">
    <property type="entry name" value="BLL0828 PROTEIN"/>
    <property type="match status" value="1"/>
</dbReference>
<keyword evidence="2" id="KW-0540">Nuclease</keyword>
<accession>A0ABV9I0S0</accession>
<name>A0ABV9I0S0_9FLAO</name>
<dbReference type="Pfam" id="PF04480">
    <property type="entry name" value="DUF559"/>
    <property type="match status" value="1"/>
</dbReference>
<dbReference type="PANTHER" id="PTHR38590:SF1">
    <property type="entry name" value="BLL0828 PROTEIN"/>
    <property type="match status" value="1"/>
</dbReference>
<evidence type="ECO:0000313" key="2">
    <source>
        <dbReference type="EMBL" id="MFC4635350.1"/>
    </source>
</evidence>
<dbReference type="SUPFAM" id="SSF52980">
    <property type="entry name" value="Restriction endonuclease-like"/>
    <property type="match status" value="1"/>
</dbReference>
<feature type="domain" description="DUF559" evidence="1">
    <location>
        <begin position="16"/>
        <end position="118"/>
    </location>
</feature>
<dbReference type="RefSeq" id="WP_379980485.1">
    <property type="nucleotide sequence ID" value="NZ_JBHSFV010000010.1"/>
</dbReference>
<dbReference type="EMBL" id="JBHSFV010000010">
    <property type="protein sequence ID" value="MFC4635350.1"/>
    <property type="molecule type" value="Genomic_DNA"/>
</dbReference>
<organism evidence="2 3">
    <name type="scientific">Dokdonia ponticola</name>
    <dbReference type="NCBI Taxonomy" id="2041041"/>
    <lineage>
        <taxon>Bacteria</taxon>
        <taxon>Pseudomonadati</taxon>
        <taxon>Bacteroidota</taxon>
        <taxon>Flavobacteriia</taxon>
        <taxon>Flavobacteriales</taxon>
        <taxon>Flavobacteriaceae</taxon>
        <taxon>Dokdonia</taxon>
    </lineage>
</organism>
<keyword evidence="3" id="KW-1185">Reference proteome</keyword>
<keyword evidence="2" id="KW-0255">Endonuclease</keyword>
<gene>
    <name evidence="2" type="ORF">ACFO3O_15680</name>
</gene>